<evidence type="ECO:0000313" key="4">
    <source>
        <dbReference type="Proteomes" id="UP000791440"/>
    </source>
</evidence>
<keyword evidence="4" id="KW-1185">Reference proteome</keyword>
<sequence length="950" mass="109363">MDEQEKKPQRTTANPQTERWVLLDSKSNPGRKYYYNPLTKQTLWHYTDEEINKKKKKINDGSDQINIAKTATQFDLLKNNQACTNETRVINSMYPITSLPWNLANVQAPMPFIQPTTIPLIQQNLPAALINSQFLGNQIISQPTQAALINLQSGSPTTINQMQNITRFEQNFDINTYQTNKAKIKFNKCATNRRKDYKSDLRNKLEKRNHARHHINKKRYNKEEVQGNESWDEETVKNILLYLKCYISPSKEQNMWYIVPETNVILKHSRLLTLMTGLDCTCHLKIPLLVRMKLKPIEKKPGNEAISRLIRFYCTEKETDIHPENAGDNFSNILNTCHNLMDNNYHVVLLCDNDKSFIEFKKKINTPVFTVDKFIELQNQGRLIPRNRFTSSETITKEPFSNNEQNNKKTSDSIVSDQPGLINIQSVPISCNNGDSSTSSKRRLIKLKACEEIPTTSHSSKRKRWSALRNKCQESSSAILQPVSNNKDADSNILENVQNTLSQTEVDEIDSPKVELPKQKNEHCEVLSTNETITTVVEGASTNNIHHENICSDYEDKYKLPGIKKFLQTMINVLLKVLNQDPIEIEKEISQLQRLREAVLDIIKNFSEHWMIVDAANKLSMTITQYIKGNVEMDQKFRDDMNSYGVNLLKSLEEKCCCPEYIQDTVKLLENSCDDRKSSEDSCHDTLTSVAKDQGQEVTTDNYMKGGSDPNDLSETIKPNVEIVSAEESSSGIEKDNDNNCRLNKSQMKENTNQEDLFKALKLRKIENELTENNDVSDICIDNEETESKNSERNNTRQNNVNENVCNEVFEDKTESMETECKNIKLGEEIGEFVELSDEGESRRFRTNNKSKGQFKYFIGMFVKEVRDALLVCAENFQICTTEQNVNNDFSRKFGQVHTHLRNMQRSLESILQRDTGDINNNFKSLLTRAGVDIEFDQNVCGEYRYVVKY</sequence>
<reference evidence="3" key="1">
    <citation type="journal article" date="2016" name="Insect Biochem. Mol. Biol.">
        <title>Multifaceted biological insights from a draft genome sequence of the tobacco hornworm moth, Manduca sexta.</title>
        <authorList>
            <person name="Kanost M.R."/>
            <person name="Arrese E.L."/>
            <person name="Cao X."/>
            <person name="Chen Y.R."/>
            <person name="Chellapilla S."/>
            <person name="Goldsmith M.R."/>
            <person name="Grosse-Wilde E."/>
            <person name="Heckel D.G."/>
            <person name="Herndon N."/>
            <person name="Jiang H."/>
            <person name="Papanicolaou A."/>
            <person name="Qu J."/>
            <person name="Soulages J.L."/>
            <person name="Vogel H."/>
            <person name="Walters J."/>
            <person name="Waterhouse R.M."/>
            <person name="Ahn S.J."/>
            <person name="Almeida F.C."/>
            <person name="An C."/>
            <person name="Aqrawi P."/>
            <person name="Bretschneider A."/>
            <person name="Bryant W.B."/>
            <person name="Bucks S."/>
            <person name="Chao H."/>
            <person name="Chevignon G."/>
            <person name="Christen J.M."/>
            <person name="Clarke D.F."/>
            <person name="Dittmer N.T."/>
            <person name="Ferguson L.C.F."/>
            <person name="Garavelou S."/>
            <person name="Gordon K.H.J."/>
            <person name="Gunaratna R.T."/>
            <person name="Han Y."/>
            <person name="Hauser F."/>
            <person name="He Y."/>
            <person name="Heidel-Fischer H."/>
            <person name="Hirsh A."/>
            <person name="Hu Y."/>
            <person name="Jiang H."/>
            <person name="Kalra D."/>
            <person name="Klinner C."/>
            <person name="Konig C."/>
            <person name="Kovar C."/>
            <person name="Kroll A.R."/>
            <person name="Kuwar S.S."/>
            <person name="Lee S.L."/>
            <person name="Lehman R."/>
            <person name="Li K."/>
            <person name="Li Z."/>
            <person name="Liang H."/>
            <person name="Lovelace S."/>
            <person name="Lu Z."/>
            <person name="Mansfield J.H."/>
            <person name="McCulloch K.J."/>
            <person name="Mathew T."/>
            <person name="Morton B."/>
            <person name="Muzny D.M."/>
            <person name="Neunemann D."/>
            <person name="Ongeri F."/>
            <person name="Pauchet Y."/>
            <person name="Pu L.L."/>
            <person name="Pyrousis I."/>
            <person name="Rao X.J."/>
            <person name="Redding A."/>
            <person name="Roesel C."/>
            <person name="Sanchez-Gracia A."/>
            <person name="Schaack S."/>
            <person name="Shukla A."/>
            <person name="Tetreau G."/>
            <person name="Wang Y."/>
            <person name="Xiong G.H."/>
            <person name="Traut W."/>
            <person name="Walsh T.K."/>
            <person name="Worley K.C."/>
            <person name="Wu D."/>
            <person name="Wu W."/>
            <person name="Wu Y.Q."/>
            <person name="Zhang X."/>
            <person name="Zou Z."/>
            <person name="Zucker H."/>
            <person name="Briscoe A.D."/>
            <person name="Burmester T."/>
            <person name="Clem R.J."/>
            <person name="Feyereisen R."/>
            <person name="Grimmelikhuijzen C.J.P."/>
            <person name="Hamodrakas S.J."/>
            <person name="Hansson B.S."/>
            <person name="Huguet E."/>
            <person name="Jermiin L.S."/>
            <person name="Lan Q."/>
            <person name="Lehman H.K."/>
            <person name="Lorenzen M."/>
            <person name="Merzendorfer H."/>
            <person name="Michalopoulos I."/>
            <person name="Morton D.B."/>
            <person name="Muthukrishnan S."/>
            <person name="Oakeshott J.G."/>
            <person name="Palmer W."/>
            <person name="Park Y."/>
            <person name="Passarelli A.L."/>
            <person name="Rozas J."/>
            <person name="Schwartz L.M."/>
            <person name="Smith W."/>
            <person name="Southgate A."/>
            <person name="Vilcinskas A."/>
            <person name="Vogt R."/>
            <person name="Wang P."/>
            <person name="Werren J."/>
            <person name="Yu X.Q."/>
            <person name="Zhou J.J."/>
            <person name="Brown S.J."/>
            <person name="Scherer S.E."/>
            <person name="Richards S."/>
            <person name="Blissard G.W."/>
        </authorList>
    </citation>
    <scope>NUCLEOTIDE SEQUENCE</scope>
</reference>
<accession>A0A921YL52</accession>
<dbReference type="Proteomes" id="UP000791440">
    <property type="component" value="Unassembled WGS sequence"/>
</dbReference>
<protein>
    <recommendedName>
        <fullName evidence="2">WW domain-containing protein</fullName>
    </recommendedName>
</protein>
<feature type="compositionally biased region" description="Basic residues" evidence="1">
    <location>
        <begin position="209"/>
        <end position="220"/>
    </location>
</feature>
<evidence type="ECO:0000256" key="1">
    <source>
        <dbReference type="SAM" id="MobiDB-lite"/>
    </source>
</evidence>
<dbReference type="InterPro" id="IPR001202">
    <property type="entry name" value="WW_dom"/>
</dbReference>
<feature type="compositionally biased region" description="Polar residues" evidence="1">
    <location>
        <begin position="388"/>
        <end position="405"/>
    </location>
</feature>
<feature type="region of interest" description="Disordered" evidence="1">
    <location>
        <begin position="694"/>
        <end position="715"/>
    </location>
</feature>
<feature type="domain" description="WW" evidence="2">
    <location>
        <begin position="14"/>
        <end position="49"/>
    </location>
</feature>
<dbReference type="EMBL" id="JH668285">
    <property type="protein sequence ID" value="KAG6441383.1"/>
    <property type="molecule type" value="Genomic_DNA"/>
</dbReference>
<dbReference type="PROSITE" id="PS50020">
    <property type="entry name" value="WW_DOMAIN_2"/>
    <property type="match status" value="1"/>
</dbReference>
<comment type="caution">
    <text evidence="3">The sequence shown here is derived from an EMBL/GenBank/DDBJ whole genome shotgun (WGS) entry which is preliminary data.</text>
</comment>
<dbReference type="CDD" id="cd00201">
    <property type="entry name" value="WW"/>
    <property type="match status" value="1"/>
</dbReference>
<evidence type="ECO:0000313" key="3">
    <source>
        <dbReference type="EMBL" id="KAG6441383.1"/>
    </source>
</evidence>
<dbReference type="AlphaFoldDB" id="A0A921YL52"/>
<name>A0A921YL52_MANSE</name>
<evidence type="ECO:0000259" key="2">
    <source>
        <dbReference type="PROSITE" id="PS50020"/>
    </source>
</evidence>
<organism evidence="3 4">
    <name type="scientific">Manduca sexta</name>
    <name type="common">Tobacco hawkmoth</name>
    <name type="synonym">Tobacco hornworm</name>
    <dbReference type="NCBI Taxonomy" id="7130"/>
    <lineage>
        <taxon>Eukaryota</taxon>
        <taxon>Metazoa</taxon>
        <taxon>Ecdysozoa</taxon>
        <taxon>Arthropoda</taxon>
        <taxon>Hexapoda</taxon>
        <taxon>Insecta</taxon>
        <taxon>Pterygota</taxon>
        <taxon>Neoptera</taxon>
        <taxon>Endopterygota</taxon>
        <taxon>Lepidoptera</taxon>
        <taxon>Glossata</taxon>
        <taxon>Ditrysia</taxon>
        <taxon>Bombycoidea</taxon>
        <taxon>Sphingidae</taxon>
        <taxon>Sphinginae</taxon>
        <taxon>Sphingini</taxon>
        <taxon>Manduca</taxon>
    </lineage>
</organism>
<feature type="region of interest" description="Disordered" evidence="1">
    <location>
        <begin position="207"/>
        <end position="228"/>
    </location>
</feature>
<reference evidence="3" key="2">
    <citation type="submission" date="2020-12" db="EMBL/GenBank/DDBJ databases">
        <authorList>
            <person name="Kanost M."/>
        </authorList>
    </citation>
    <scope>NUCLEOTIDE SEQUENCE</scope>
</reference>
<feature type="region of interest" description="Disordered" evidence="1">
    <location>
        <begin position="388"/>
        <end position="415"/>
    </location>
</feature>
<proteinExistence type="predicted"/>
<gene>
    <name evidence="3" type="ORF">O3G_MSEX001770</name>
</gene>